<evidence type="ECO:0000256" key="6">
    <source>
        <dbReference type="ARBA" id="ARBA00023136"/>
    </source>
</evidence>
<feature type="transmembrane region" description="Helical" evidence="7">
    <location>
        <begin position="74"/>
        <end position="103"/>
    </location>
</feature>
<evidence type="ECO:0000256" key="1">
    <source>
        <dbReference type="ARBA" id="ARBA00004651"/>
    </source>
</evidence>
<comment type="subcellular location">
    <subcellularLocation>
        <location evidence="1">Cell membrane</location>
        <topology evidence="1">Multi-pass membrane protein</topology>
    </subcellularLocation>
</comment>
<keyword evidence="2" id="KW-0813">Transport</keyword>
<keyword evidence="6 7" id="KW-0472">Membrane</keyword>
<dbReference type="GO" id="GO:0000041">
    <property type="term" value="P:transition metal ion transport"/>
    <property type="evidence" value="ECO:0007669"/>
    <property type="project" value="InterPro"/>
</dbReference>
<keyword evidence="5 7" id="KW-1133">Transmembrane helix</keyword>
<evidence type="ECO:0000256" key="3">
    <source>
        <dbReference type="ARBA" id="ARBA00022475"/>
    </source>
</evidence>
<evidence type="ECO:0000313" key="9">
    <source>
        <dbReference type="Proteomes" id="UP000252182"/>
    </source>
</evidence>
<evidence type="ECO:0000256" key="2">
    <source>
        <dbReference type="ARBA" id="ARBA00022448"/>
    </source>
</evidence>
<feature type="transmembrane region" description="Helical" evidence="7">
    <location>
        <begin position="145"/>
        <end position="174"/>
    </location>
</feature>
<feature type="transmembrane region" description="Helical" evidence="7">
    <location>
        <begin position="186"/>
        <end position="212"/>
    </location>
</feature>
<evidence type="ECO:0000313" key="8">
    <source>
        <dbReference type="EMBL" id="AXF85837.1"/>
    </source>
</evidence>
<organism evidence="8 9">
    <name type="scientific">Ephemeroptericola cinctiostellae</name>
    <dbReference type="NCBI Taxonomy" id="2268024"/>
    <lineage>
        <taxon>Bacteria</taxon>
        <taxon>Pseudomonadati</taxon>
        <taxon>Pseudomonadota</taxon>
        <taxon>Betaproteobacteria</taxon>
        <taxon>Burkholderiales</taxon>
        <taxon>Burkholderiaceae</taxon>
        <taxon>Ephemeroptericola</taxon>
    </lineage>
</organism>
<dbReference type="GO" id="GO:0005886">
    <property type="term" value="C:plasma membrane"/>
    <property type="evidence" value="ECO:0007669"/>
    <property type="project" value="UniProtKB-SubCell"/>
</dbReference>
<accession>A0A345DBU9</accession>
<evidence type="ECO:0000256" key="7">
    <source>
        <dbReference type="SAM" id="Phobius"/>
    </source>
</evidence>
<evidence type="ECO:0000256" key="4">
    <source>
        <dbReference type="ARBA" id="ARBA00022692"/>
    </source>
</evidence>
<evidence type="ECO:0000256" key="5">
    <source>
        <dbReference type="ARBA" id="ARBA00022989"/>
    </source>
</evidence>
<dbReference type="KEGG" id="hyf:DTO96_101577"/>
<keyword evidence="4 7" id="KW-0812">Transmembrane</keyword>
<protein>
    <submittedName>
        <fullName evidence="8">Uncharacterized protein</fullName>
    </submittedName>
</protein>
<keyword evidence="9" id="KW-1185">Reference proteome</keyword>
<dbReference type="InterPro" id="IPR002751">
    <property type="entry name" value="CbiM/NikMN"/>
</dbReference>
<feature type="transmembrane region" description="Helical" evidence="7">
    <location>
        <begin position="14"/>
        <end position="35"/>
    </location>
</feature>
<keyword evidence="3" id="KW-1003">Cell membrane</keyword>
<dbReference type="Pfam" id="PF01891">
    <property type="entry name" value="CbiM"/>
    <property type="match status" value="1"/>
</dbReference>
<dbReference type="Proteomes" id="UP000252182">
    <property type="component" value="Chromosome"/>
</dbReference>
<dbReference type="AlphaFoldDB" id="A0A345DBU9"/>
<proteinExistence type="predicted"/>
<dbReference type="Gene3D" id="1.10.1760.20">
    <property type="match status" value="1"/>
</dbReference>
<dbReference type="EMBL" id="CP031124">
    <property type="protein sequence ID" value="AXF85837.1"/>
    <property type="molecule type" value="Genomic_DNA"/>
</dbReference>
<feature type="transmembrane region" description="Helical" evidence="7">
    <location>
        <begin position="115"/>
        <end position="138"/>
    </location>
</feature>
<dbReference type="OrthoDB" id="5297929at2"/>
<sequence length="226" mass="26107">MFILAQPLNFFSSYTWWFINTVVLMVMFVFIFLLFKQKFFSNHKNSSNPHNIWLSTTFSLSIIWLMRAQLLDNLYLHFIGVSLAYLLLDIPLTGLALAVVLIFTNVTRHISFEIWGAQYALSVLFPLLLSYVLHLILARQLPKRVFVFIFIHGFFVTALVMASTVAFNLLVLNYFGIILLDVGNGIFWIGSVLLGWGEAFMTGMIITLVAVYRPQWLQHRVQFQDV</sequence>
<name>A0A345DBU9_9BURK</name>
<dbReference type="RefSeq" id="WP_114562990.1">
    <property type="nucleotide sequence ID" value="NZ_CP031124.1"/>
</dbReference>
<reference evidence="9" key="1">
    <citation type="submission" date="2018-07" db="EMBL/GenBank/DDBJ databases">
        <authorList>
            <person name="Kim H."/>
        </authorList>
    </citation>
    <scope>NUCLEOTIDE SEQUENCE [LARGE SCALE GENOMIC DNA]</scope>
    <source>
        <strain evidence="9">F02</strain>
    </source>
</reference>
<gene>
    <name evidence="8" type="ORF">DTO96_101577</name>
</gene>